<dbReference type="EMBL" id="JYDT01000046">
    <property type="protein sequence ID" value="KRY88113.1"/>
    <property type="molecule type" value="Genomic_DNA"/>
</dbReference>
<dbReference type="Proteomes" id="UP000054995">
    <property type="component" value="Unassembled WGS sequence"/>
</dbReference>
<dbReference type="AlphaFoldDB" id="A0A0V1FQP8"/>
<reference evidence="1 2" key="1">
    <citation type="submission" date="2015-01" db="EMBL/GenBank/DDBJ databases">
        <title>Evolution of Trichinella species and genotypes.</title>
        <authorList>
            <person name="Korhonen P.K."/>
            <person name="Edoardo P."/>
            <person name="Giuseppe L.R."/>
            <person name="Gasser R.B."/>
        </authorList>
    </citation>
    <scope>NUCLEOTIDE SEQUENCE [LARGE SCALE GENOMIC DNA]</scope>
    <source>
        <strain evidence="1">ISS470</strain>
    </source>
</reference>
<accession>A0A0V1FQP8</accession>
<gene>
    <name evidence="1" type="ORF">T4D_7120</name>
</gene>
<name>A0A0V1FQP8_TRIPS</name>
<evidence type="ECO:0000313" key="2">
    <source>
        <dbReference type="Proteomes" id="UP000054995"/>
    </source>
</evidence>
<sequence length="465" mass="51383">MLPLVTPDKNGMDIIADLWKCQCFNGLIATGWFVLMVTYGLYPQGLRRTLLATVETHCIPPIPFIVTVSDVPTRFNALATSSVTRVVSAPLSNKQLTVSRFGPRMLASNTRGVVSSLGSDRVFFPEGVVRLSDAFCHDVRRFRAVSANEAQAKAYRRCFSLRPLLIQKLWTSSNSMITHADWTSWLQRRIERCNIVAMGMRSLPLNVFLWVEEDVFPTLVDGLEFTACRACSAKKFKKICEVGSSVSFAHRSFHRDCTSCGNLDNRCGSTIRKPDTAVSRFFPIAFSSNKWPFSLSCIVNSPSFSVLASFLFSAAVVTPLIACSAAPARQDRRCTNLVTCCIKLIPEGLELEDVSIEHWQFWDRHGPVCSCQPFVGLTLYVASRMASMSVGPAQSHCNRSIQYFSADPSASYVGSDLAPWTGYVSGRVVCGKCLITGCITSYIHGSLVRIRLGGPENVEKSFVQT</sequence>
<keyword evidence="2" id="KW-1185">Reference proteome</keyword>
<proteinExistence type="predicted"/>
<organism evidence="1 2">
    <name type="scientific">Trichinella pseudospiralis</name>
    <name type="common">Parasitic roundworm</name>
    <dbReference type="NCBI Taxonomy" id="6337"/>
    <lineage>
        <taxon>Eukaryota</taxon>
        <taxon>Metazoa</taxon>
        <taxon>Ecdysozoa</taxon>
        <taxon>Nematoda</taxon>
        <taxon>Enoplea</taxon>
        <taxon>Dorylaimia</taxon>
        <taxon>Trichinellida</taxon>
        <taxon>Trichinellidae</taxon>
        <taxon>Trichinella</taxon>
    </lineage>
</organism>
<protein>
    <submittedName>
        <fullName evidence="1">Uncharacterized protein</fullName>
    </submittedName>
</protein>
<comment type="caution">
    <text evidence="1">The sequence shown here is derived from an EMBL/GenBank/DDBJ whole genome shotgun (WGS) entry which is preliminary data.</text>
</comment>
<dbReference type="OrthoDB" id="5919349at2759"/>
<evidence type="ECO:0000313" key="1">
    <source>
        <dbReference type="EMBL" id="KRY88113.1"/>
    </source>
</evidence>